<name>A0A395M6D3_9HYPO</name>
<protein>
    <submittedName>
        <fullName evidence="1">Uncharacterized protein</fullName>
    </submittedName>
</protein>
<organism evidence="1 2">
    <name type="scientific">Fusarium flagelliforme</name>
    <dbReference type="NCBI Taxonomy" id="2675880"/>
    <lineage>
        <taxon>Eukaryota</taxon>
        <taxon>Fungi</taxon>
        <taxon>Dikarya</taxon>
        <taxon>Ascomycota</taxon>
        <taxon>Pezizomycotina</taxon>
        <taxon>Sordariomycetes</taxon>
        <taxon>Hypocreomycetidae</taxon>
        <taxon>Hypocreales</taxon>
        <taxon>Nectriaceae</taxon>
        <taxon>Fusarium</taxon>
        <taxon>Fusarium incarnatum-equiseti species complex</taxon>
    </lineage>
</organism>
<accession>A0A395M6D3</accession>
<evidence type="ECO:0000313" key="2">
    <source>
        <dbReference type="Proteomes" id="UP000265631"/>
    </source>
</evidence>
<dbReference type="EMBL" id="PXXK01000576">
    <property type="protein sequence ID" value="RFN43418.1"/>
    <property type="molecule type" value="Genomic_DNA"/>
</dbReference>
<evidence type="ECO:0000313" key="1">
    <source>
        <dbReference type="EMBL" id="RFN43418.1"/>
    </source>
</evidence>
<dbReference type="Proteomes" id="UP000265631">
    <property type="component" value="Unassembled WGS sequence"/>
</dbReference>
<keyword evidence="2" id="KW-1185">Reference proteome</keyword>
<comment type="caution">
    <text evidence="1">The sequence shown here is derived from an EMBL/GenBank/DDBJ whole genome shotgun (WGS) entry which is preliminary data.</text>
</comment>
<dbReference type="AlphaFoldDB" id="A0A395M6D3"/>
<gene>
    <name evidence="1" type="ORF">FIE12Z_12338</name>
</gene>
<proteinExistence type="predicted"/>
<sequence>MMRSKGPPRNGHDLHFQLSISNGGHIFRHWAAAHCTEDLQWINSWQDVLGWKASSDIPDDINKDWQYQLNNITAQWPGMVKCIEEINNPYTAADRRQHLAEQTHDLALIFLSETETSYRLCVSTYEIGMKLESSLRENYPWHPKLDTSTIARGTLQTISRIHAPAHHILSYSLRFPMYLGSRGP</sequence>
<reference evidence="1 2" key="1">
    <citation type="journal article" date="2018" name="PLoS Pathog.">
        <title>Evolution of structural diversity of trichothecenes, a family of toxins produced by plant pathogenic and entomopathogenic fungi.</title>
        <authorList>
            <person name="Proctor R.H."/>
            <person name="McCormick S.P."/>
            <person name="Kim H.S."/>
            <person name="Cardoza R.E."/>
            <person name="Stanley A.M."/>
            <person name="Lindo L."/>
            <person name="Kelly A."/>
            <person name="Brown D.W."/>
            <person name="Lee T."/>
            <person name="Vaughan M.M."/>
            <person name="Alexander N.J."/>
            <person name="Busman M."/>
            <person name="Gutierrez S."/>
        </authorList>
    </citation>
    <scope>NUCLEOTIDE SEQUENCE [LARGE SCALE GENOMIC DNA]</scope>
    <source>
        <strain evidence="1 2">NRRL 13405</strain>
    </source>
</reference>